<keyword evidence="1" id="KW-0472">Membrane</keyword>
<feature type="transmembrane region" description="Helical" evidence="1">
    <location>
        <begin position="202"/>
        <end position="222"/>
    </location>
</feature>
<name>A0ABY1VNN6_9ACTO</name>
<feature type="transmembrane region" description="Helical" evidence="1">
    <location>
        <begin position="400"/>
        <end position="421"/>
    </location>
</feature>
<evidence type="ECO:0000313" key="3">
    <source>
        <dbReference type="Proteomes" id="UP000250006"/>
    </source>
</evidence>
<comment type="caution">
    <text evidence="2">The sequence shown here is derived from an EMBL/GenBank/DDBJ whole genome shotgun (WGS) entry which is preliminary data.</text>
</comment>
<organism evidence="2 3">
    <name type="scientific">Actinomyces bovis</name>
    <dbReference type="NCBI Taxonomy" id="1658"/>
    <lineage>
        <taxon>Bacteria</taxon>
        <taxon>Bacillati</taxon>
        <taxon>Actinomycetota</taxon>
        <taxon>Actinomycetes</taxon>
        <taxon>Actinomycetales</taxon>
        <taxon>Actinomycetaceae</taxon>
        <taxon>Actinomyces</taxon>
    </lineage>
</organism>
<reference evidence="2 3" key="1">
    <citation type="submission" date="2018-06" db="EMBL/GenBank/DDBJ databases">
        <authorList>
            <consortium name="Pathogen Informatics"/>
            <person name="Doyle S."/>
        </authorList>
    </citation>
    <scope>NUCLEOTIDE SEQUENCE [LARGE SCALE GENOMIC DNA]</scope>
    <source>
        <strain evidence="2 3">NCTC11535</strain>
    </source>
</reference>
<feature type="transmembrane region" description="Helical" evidence="1">
    <location>
        <begin position="60"/>
        <end position="79"/>
    </location>
</feature>
<feature type="transmembrane region" description="Helical" evidence="1">
    <location>
        <begin position="234"/>
        <end position="253"/>
    </location>
</feature>
<dbReference type="EMBL" id="UAPQ01000006">
    <property type="protein sequence ID" value="SPT53312.1"/>
    <property type="molecule type" value="Genomic_DNA"/>
</dbReference>
<protein>
    <submittedName>
        <fullName evidence="2">Uncharacterized protein</fullName>
    </submittedName>
</protein>
<sequence length="630" mass="67572">MSLILFPCPLLTALSRRADLKASPALTFLCLRNAAKVIASTLLALVATTVLAPRLGLGRLGLVFWAGVLTPLVLGGLLARRRLQPASKVDGAAGSDAAARGATAEKHLWNRVASWPWLTISAILAPILVGTADLFLVTQSYGVLPLPFMRNDMVMNTIEGLTIHLNGGQGTGDEIKPVFLTAAIESIFYGPGTGNPSLRTMLMGNVVALGVICATASGLLTWTTSALMGGVKTPARAVGLIIIGWIPYSGALLGIAARNGYMNIAAIFLVLVTTWVLYRTLECGESLPWLSLMILVCLATWSVAALIPGMLLLAQLMRRLRALPNAPLTSREVLLTGASWALLLLYCIFVVLPSIQTSGDYLTSGPAFTRNFVDGNILAGIVVLFLLLAFTLLAPHANRFVAVGLGGVAFGGWAAIAILLFLRDANDKQWGYYPVKMLFIASITTAALLASEALSAGARSSHGLAAKQSRWFRARQGLTVALAAAVLVGVVLEPANSGALRPALAPLHKIERWDVTPENLDRLAYQELIEVYDANPGGTQVFIRQSESFETDADRNRFLIQFSAPTSHNVRKHAYAKIDARYYERLLCPLLADWQKEATVITSKAHLAQVSQEVQDCQPKHQVNVIALGD</sequence>
<dbReference type="Proteomes" id="UP000250006">
    <property type="component" value="Unassembled WGS sequence"/>
</dbReference>
<feature type="transmembrane region" description="Helical" evidence="1">
    <location>
        <begin position="375"/>
        <end position="393"/>
    </location>
</feature>
<accession>A0ABY1VNN6</accession>
<gene>
    <name evidence="2" type="ORF">NCTC11535_00975</name>
</gene>
<feature type="transmembrane region" description="Helical" evidence="1">
    <location>
        <begin position="433"/>
        <end position="451"/>
    </location>
</feature>
<evidence type="ECO:0000313" key="2">
    <source>
        <dbReference type="EMBL" id="SPT53312.1"/>
    </source>
</evidence>
<feature type="transmembrane region" description="Helical" evidence="1">
    <location>
        <begin position="472"/>
        <end position="492"/>
    </location>
</feature>
<feature type="transmembrane region" description="Helical" evidence="1">
    <location>
        <begin position="260"/>
        <end position="278"/>
    </location>
</feature>
<keyword evidence="1" id="KW-0812">Transmembrane</keyword>
<keyword evidence="1" id="KW-1133">Transmembrane helix</keyword>
<feature type="transmembrane region" description="Helical" evidence="1">
    <location>
        <begin position="290"/>
        <end position="313"/>
    </location>
</feature>
<evidence type="ECO:0000256" key="1">
    <source>
        <dbReference type="SAM" id="Phobius"/>
    </source>
</evidence>
<proteinExistence type="predicted"/>
<keyword evidence="3" id="KW-1185">Reference proteome</keyword>
<feature type="transmembrane region" description="Helical" evidence="1">
    <location>
        <begin position="333"/>
        <end position="355"/>
    </location>
</feature>